<feature type="transmembrane region" description="Helical" evidence="7">
    <location>
        <begin position="149"/>
        <end position="166"/>
    </location>
</feature>
<dbReference type="GO" id="GO:0016020">
    <property type="term" value="C:membrane"/>
    <property type="evidence" value="ECO:0007669"/>
    <property type="project" value="UniProtKB-SubCell"/>
</dbReference>
<evidence type="ECO:0000256" key="6">
    <source>
        <dbReference type="RuleBase" id="RU000320"/>
    </source>
</evidence>
<dbReference type="PANTHER" id="PTHR43507">
    <property type="entry name" value="NADH-UBIQUINONE OXIDOREDUCTASE CHAIN 4"/>
    <property type="match status" value="1"/>
</dbReference>
<gene>
    <name evidence="9" type="ORF">SAMN05216290_0039</name>
</gene>
<feature type="transmembrane region" description="Helical" evidence="7">
    <location>
        <begin position="6"/>
        <end position="22"/>
    </location>
</feature>
<dbReference type="GO" id="GO:0003954">
    <property type="term" value="F:NADH dehydrogenase activity"/>
    <property type="evidence" value="ECO:0007669"/>
    <property type="project" value="TreeGrafter"/>
</dbReference>
<comment type="subcellular location">
    <subcellularLocation>
        <location evidence="1">Endomembrane system</location>
        <topology evidence="1">Multi-pass membrane protein</topology>
    </subcellularLocation>
    <subcellularLocation>
        <location evidence="6">Membrane</location>
        <topology evidence="6">Multi-pass membrane protein</topology>
    </subcellularLocation>
</comment>
<evidence type="ECO:0000256" key="7">
    <source>
        <dbReference type="SAM" id="Phobius"/>
    </source>
</evidence>
<dbReference type="GO" id="GO:0008137">
    <property type="term" value="F:NADH dehydrogenase (ubiquinone) activity"/>
    <property type="evidence" value="ECO:0007669"/>
    <property type="project" value="InterPro"/>
</dbReference>
<feature type="transmembrane region" description="Helical" evidence="7">
    <location>
        <begin position="481"/>
        <end position="500"/>
    </location>
</feature>
<feature type="transmembrane region" description="Helical" evidence="7">
    <location>
        <begin position="125"/>
        <end position="143"/>
    </location>
</feature>
<dbReference type="Pfam" id="PF00361">
    <property type="entry name" value="Proton_antipo_M"/>
    <property type="match status" value="1"/>
</dbReference>
<name>A0A1I0M3M6_9BACT</name>
<feature type="transmembrane region" description="Helical" evidence="7">
    <location>
        <begin position="340"/>
        <end position="362"/>
    </location>
</feature>
<dbReference type="OrthoDB" id="9811718at2"/>
<evidence type="ECO:0000256" key="3">
    <source>
        <dbReference type="ARBA" id="ARBA00022692"/>
    </source>
</evidence>
<keyword evidence="5 7" id="KW-0472">Membrane</keyword>
<dbReference type="GO" id="GO:0012505">
    <property type="term" value="C:endomembrane system"/>
    <property type="evidence" value="ECO:0007669"/>
    <property type="project" value="UniProtKB-SubCell"/>
</dbReference>
<dbReference type="InterPro" id="IPR003918">
    <property type="entry name" value="NADH_UbQ_OxRdtase"/>
</dbReference>
<feature type="transmembrane region" description="Helical" evidence="7">
    <location>
        <begin position="178"/>
        <end position="197"/>
    </location>
</feature>
<dbReference type="PANTHER" id="PTHR43507:SF1">
    <property type="entry name" value="NADH-UBIQUINONE OXIDOREDUCTASE CHAIN 4"/>
    <property type="match status" value="1"/>
</dbReference>
<dbReference type="PRINTS" id="PR01437">
    <property type="entry name" value="NUOXDRDTASE4"/>
</dbReference>
<keyword evidence="4 7" id="KW-1133">Transmembrane helix</keyword>
<dbReference type="GO" id="GO:0042773">
    <property type="term" value="P:ATP synthesis coupled electron transport"/>
    <property type="evidence" value="ECO:0007669"/>
    <property type="project" value="InterPro"/>
</dbReference>
<feature type="transmembrane region" description="Helical" evidence="7">
    <location>
        <begin position="529"/>
        <end position="550"/>
    </location>
</feature>
<dbReference type="Proteomes" id="UP000199437">
    <property type="component" value="Unassembled WGS sequence"/>
</dbReference>
<keyword evidence="10" id="KW-1185">Reference proteome</keyword>
<feature type="transmembrane region" description="Helical" evidence="7">
    <location>
        <begin position="89"/>
        <end position="113"/>
    </location>
</feature>
<evidence type="ECO:0000256" key="2">
    <source>
        <dbReference type="ARBA" id="ARBA00009025"/>
    </source>
</evidence>
<feature type="transmembrane region" description="Helical" evidence="7">
    <location>
        <begin position="276"/>
        <end position="299"/>
    </location>
</feature>
<evidence type="ECO:0000259" key="8">
    <source>
        <dbReference type="Pfam" id="PF00361"/>
    </source>
</evidence>
<protein>
    <submittedName>
        <fullName evidence="9">NADH dehydrogenase subunit M</fullName>
    </submittedName>
</protein>
<comment type="similarity">
    <text evidence="2">Belongs to the complex I subunit 4 family.</text>
</comment>
<organism evidence="9 10">
    <name type="scientific">Roseivirga pacifica</name>
    <dbReference type="NCBI Taxonomy" id="1267423"/>
    <lineage>
        <taxon>Bacteria</taxon>
        <taxon>Pseudomonadati</taxon>
        <taxon>Bacteroidota</taxon>
        <taxon>Cytophagia</taxon>
        <taxon>Cytophagales</taxon>
        <taxon>Roseivirgaceae</taxon>
        <taxon>Roseivirga</taxon>
    </lineage>
</organism>
<accession>A0A1I0M3M6</accession>
<dbReference type="GeneID" id="99984804"/>
<sequence>MAHLLSFIVFIPLVGGLLVLLTPKTYEYLYKVVTLSSLGLTLLLSIYLVAGFDTGLQEAINTEQQLQFAEKADWFSFSLGSLGEISVDYFLGVDGINVTMLVLAALVLFIGAISSWNIKKHQKGYFGLYLLLSTSVLGCFVALDFFLFYLFFEFMLLPMYFLIGIWGGPRKEYAAIKFFLYTLVGSVFILIVMIGLYNSVYDPLKTAEAANLSVSGMNTEQIIEAVQQQVESGAIAKEDLVKSFNMLHMANDANYIPGSFLDKAGLSTVFGQPARWIAFLALLIGFAIKLPSFPFHTWLPDAHVEAPTPISVVLAGILLKIGGYGIIRTAYAMFPDGAYHYAWLIGFVGIFSIIYGAMNALAQKDLKKLIAYSSVSHMGFVLLGLSAMTVEGISGAMYQMFSHGLISAMLFLLVGVLYDRTHDRMIENYGGLASQLPKFTVFVTIAFFASLGLPGFSGFVAELTVFIGAFKSEATNGAIPFWMPIVGTLGLILGAGYYLWTLQRMFMGKFWVKDKHWLSTLKDLELREYIMLVPLVALTLLFGIYPALLFDLINASVISFVDHISPLAK</sequence>
<evidence type="ECO:0000313" key="10">
    <source>
        <dbReference type="Proteomes" id="UP000199437"/>
    </source>
</evidence>
<evidence type="ECO:0000256" key="5">
    <source>
        <dbReference type="ARBA" id="ARBA00023136"/>
    </source>
</evidence>
<dbReference type="EMBL" id="FOIR01000001">
    <property type="protein sequence ID" value="SEV83035.1"/>
    <property type="molecule type" value="Genomic_DNA"/>
</dbReference>
<evidence type="ECO:0000256" key="4">
    <source>
        <dbReference type="ARBA" id="ARBA00022989"/>
    </source>
</evidence>
<feature type="transmembrane region" description="Helical" evidence="7">
    <location>
        <begin position="311"/>
        <end position="334"/>
    </location>
</feature>
<keyword evidence="3 6" id="KW-0812">Transmembrane</keyword>
<reference evidence="10" key="1">
    <citation type="submission" date="2016-10" db="EMBL/GenBank/DDBJ databases">
        <authorList>
            <person name="Varghese N."/>
            <person name="Submissions S."/>
        </authorList>
    </citation>
    <scope>NUCLEOTIDE SEQUENCE [LARGE SCALE GENOMIC DNA]</scope>
    <source>
        <strain evidence="10">CGMCC 1.12402</strain>
    </source>
</reference>
<evidence type="ECO:0000313" key="9">
    <source>
        <dbReference type="EMBL" id="SEV83035.1"/>
    </source>
</evidence>
<feature type="transmembrane region" description="Helical" evidence="7">
    <location>
        <begin position="439"/>
        <end position="461"/>
    </location>
</feature>
<dbReference type="GO" id="GO:0048039">
    <property type="term" value="F:ubiquinone binding"/>
    <property type="evidence" value="ECO:0007669"/>
    <property type="project" value="TreeGrafter"/>
</dbReference>
<feature type="transmembrane region" description="Helical" evidence="7">
    <location>
        <begin position="396"/>
        <end position="418"/>
    </location>
</feature>
<dbReference type="AlphaFoldDB" id="A0A1I0M3M6"/>
<dbReference type="GO" id="GO:0015990">
    <property type="term" value="P:electron transport coupled proton transport"/>
    <property type="evidence" value="ECO:0007669"/>
    <property type="project" value="TreeGrafter"/>
</dbReference>
<dbReference type="InterPro" id="IPR001750">
    <property type="entry name" value="ND/Mrp_TM"/>
</dbReference>
<evidence type="ECO:0000256" key="1">
    <source>
        <dbReference type="ARBA" id="ARBA00004127"/>
    </source>
</evidence>
<feature type="transmembrane region" description="Helical" evidence="7">
    <location>
        <begin position="369"/>
        <end position="390"/>
    </location>
</feature>
<feature type="domain" description="NADH:quinone oxidoreductase/Mrp antiporter transmembrane" evidence="8">
    <location>
        <begin position="142"/>
        <end position="476"/>
    </location>
</feature>
<dbReference type="RefSeq" id="WP_090256353.1">
    <property type="nucleotide sequence ID" value="NZ_FOIR01000001.1"/>
</dbReference>
<feature type="transmembrane region" description="Helical" evidence="7">
    <location>
        <begin position="29"/>
        <end position="50"/>
    </location>
</feature>
<dbReference type="InterPro" id="IPR010227">
    <property type="entry name" value="NADH_Q_OxRdtase_chainM/4"/>
</dbReference>
<dbReference type="NCBIfam" id="TIGR01972">
    <property type="entry name" value="NDH_I_M"/>
    <property type="match status" value="1"/>
</dbReference>
<dbReference type="STRING" id="1267423.SAMN05216290_0039"/>
<proteinExistence type="inferred from homology"/>